<protein>
    <submittedName>
        <fullName evidence="2">SAM-dependent methyltransferase</fullName>
    </submittedName>
</protein>
<dbReference type="EMBL" id="NMQU01000008">
    <property type="protein sequence ID" value="OXM54921.1"/>
    <property type="molecule type" value="Genomic_DNA"/>
</dbReference>
<dbReference type="GO" id="GO:0008757">
    <property type="term" value="F:S-adenosylmethionine-dependent methyltransferase activity"/>
    <property type="evidence" value="ECO:0007669"/>
    <property type="project" value="InterPro"/>
</dbReference>
<reference evidence="2 3" key="1">
    <citation type="submission" date="2017-07" db="EMBL/GenBank/DDBJ databases">
        <title>Amycolatopsis alba DSM 44262 Genome sequencing and assembly.</title>
        <authorList>
            <person name="Kaur N."/>
            <person name="Mayilraj S."/>
        </authorList>
    </citation>
    <scope>NUCLEOTIDE SEQUENCE [LARGE SCALE GENOMIC DNA]</scope>
    <source>
        <strain evidence="2 3">DSM 44262</strain>
    </source>
</reference>
<keyword evidence="2" id="KW-0808">Transferase</keyword>
<proteinExistence type="predicted"/>
<dbReference type="GO" id="GO:0032259">
    <property type="term" value="P:methylation"/>
    <property type="evidence" value="ECO:0007669"/>
    <property type="project" value="UniProtKB-KW"/>
</dbReference>
<evidence type="ECO:0000259" key="1">
    <source>
        <dbReference type="Pfam" id="PF08241"/>
    </source>
</evidence>
<dbReference type="AlphaFoldDB" id="A0A229S843"/>
<evidence type="ECO:0000313" key="2">
    <source>
        <dbReference type="EMBL" id="OXM54921.1"/>
    </source>
</evidence>
<dbReference type="OrthoDB" id="9795634at2"/>
<name>A0A229S843_AMYAL</name>
<dbReference type="SUPFAM" id="SSF53335">
    <property type="entry name" value="S-adenosyl-L-methionine-dependent methyltransferases"/>
    <property type="match status" value="1"/>
</dbReference>
<organism evidence="2 3">
    <name type="scientific">Amycolatopsis alba DSM 44262</name>
    <dbReference type="NCBI Taxonomy" id="1125972"/>
    <lineage>
        <taxon>Bacteria</taxon>
        <taxon>Bacillati</taxon>
        <taxon>Actinomycetota</taxon>
        <taxon>Actinomycetes</taxon>
        <taxon>Pseudonocardiales</taxon>
        <taxon>Pseudonocardiaceae</taxon>
        <taxon>Amycolatopsis</taxon>
    </lineage>
</organism>
<accession>A0A229S843</accession>
<comment type="caution">
    <text evidence="2">The sequence shown here is derived from an EMBL/GenBank/DDBJ whole genome shotgun (WGS) entry which is preliminary data.</text>
</comment>
<dbReference type="PANTHER" id="PTHR42912">
    <property type="entry name" value="METHYLTRANSFERASE"/>
    <property type="match status" value="1"/>
</dbReference>
<dbReference type="Gene3D" id="3.40.50.150">
    <property type="entry name" value="Vaccinia Virus protein VP39"/>
    <property type="match status" value="1"/>
</dbReference>
<feature type="domain" description="Methyltransferase type 11" evidence="1">
    <location>
        <begin position="60"/>
        <end position="155"/>
    </location>
</feature>
<gene>
    <name evidence="2" type="ORF">CFP75_01905</name>
</gene>
<dbReference type="InterPro" id="IPR013216">
    <property type="entry name" value="Methyltransf_11"/>
</dbReference>
<keyword evidence="2" id="KW-0489">Methyltransferase</keyword>
<dbReference type="Pfam" id="PF08241">
    <property type="entry name" value="Methyltransf_11"/>
    <property type="match status" value="1"/>
</dbReference>
<dbReference type="InterPro" id="IPR050508">
    <property type="entry name" value="Methyltransf_Superfamily"/>
</dbReference>
<dbReference type="CDD" id="cd02440">
    <property type="entry name" value="AdoMet_MTases"/>
    <property type="match status" value="1"/>
</dbReference>
<evidence type="ECO:0000313" key="3">
    <source>
        <dbReference type="Proteomes" id="UP000215563"/>
    </source>
</evidence>
<sequence>MFGRTGYFDRGRRVRLQYQDPHTAADYARAYSSGPSERYFASRLYAVAETLRAFPSGDLLDVGCGPGMMVHYLLGANDGEFRITACDQSAAMIDLVARGLREDDRVRLHVADIADMPFPGRSFDIVLAMGVLEYVEAGRALREIARVTKPGGFVVATMLNPFSPYRLFEWGAFWPARRLLGRIERLFGVPEERRHRARKSGIHALPSFELVRLMRESGLQPRDVLFYDITALVPPFDRLVRPWTYRWRYAPERTVSRRSRRWLGTGYLVVAQLPAKTRVPESAEREVRVGTP</sequence>
<dbReference type="Proteomes" id="UP000215563">
    <property type="component" value="Unassembled WGS sequence"/>
</dbReference>
<dbReference type="InterPro" id="IPR029063">
    <property type="entry name" value="SAM-dependent_MTases_sf"/>
</dbReference>
<keyword evidence="3" id="KW-1185">Reference proteome</keyword>